<keyword evidence="6 14" id="KW-1133">Transmembrane helix</keyword>
<dbReference type="FunFam" id="1.20.1070.10:FF:000055">
    <property type="entry name" value="Taste receptor type 2"/>
    <property type="match status" value="1"/>
</dbReference>
<keyword evidence="5 13" id="KW-0812">Transmembrane</keyword>
<dbReference type="AlphaFoldDB" id="A0A219TTJ8"/>
<evidence type="ECO:0000256" key="3">
    <source>
        <dbReference type="ARBA" id="ARBA00022480"/>
    </source>
</evidence>
<evidence type="ECO:0000256" key="10">
    <source>
        <dbReference type="ARBA" id="ARBA00023180"/>
    </source>
</evidence>
<feature type="transmembrane region" description="Helical" evidence="14">
    <location>
        <begin position="6"/>
        <end position="30"/>
    </location>
</feature>
<comment type="subcellular location">
    <subcellularLocation>
        <location evidence="1 13">Membrane</location>
        <topology evidence="1 13">Multi-pass membrane protein</topology>
    </subcellularLocation>
</comment>
<evidence type="ECO:0000256" key="4">
    <source>
        <dbReference type="ARBA" id="ARBA00022606"/>
    </source>
</evidence>
<evidence type="ECO:0000256" key="11">
    <source>
        <dbReference type="ARBA" id="ARBA00023224"/>
    </source>
</evidence>
<protein>
    <recommendedName>
        <fullName evidence="13">Taste receptor type 2</fullName>
    </recommendedName>
</protein>
<keyword evidence="8 13" id="KW-0472">Membrane</keyword>
<keyword evidence="7 13" id="KW-0297">G-protein coupled receptor</keyword>
<proteinExistence type="inferred from homology"/>
<dbReference type="SUPFAM" id="SSF81321">
    <property type="entry name" value="Family A G protein-coupled receptor-like"/>
    <property type="match status" value="1"/>
</dbReference>
<evidence type="ECO:0000256" key="7">
    <source>
        <dbReference type="ARBA" id="ARBA00023040"/>
    </source>
</evidence>
<evidence type="ECO:0000256" key="9">
    <source>
        <dbReference type="ARBA" id="ARBA00023170"/>
    </source>
</evidence>
<name>A0A219TTJ8_VULCO</name>
<evidence type="ECO:0000256" key="12">
    <source>
        <dbReference type="RuleBase" id="RU004423"/>
    </source>
</evidence>
<comment type="similarity">
    <text evidence="2 12">Belongs to the G-protein coupled receptor T2R family.</text>
</comment>
<evidence type="ECO:0000256" key="5">
    <source>
        <dbReference type="ARBA" id="ARBA00022692"/>
    </source>
</evidence>
<feature type="transmembrane region" description="Helical" evidence="14">
    <location>
        <begin position="175"/>
        <end position="199"/>
    </location>
</feature>
<feature type="transmembrane region" description="Helical" evidence="14">
    <location>
        <begin position="82"/>
        <end position="105"/>
    </location>
</feature>
<dbReference type="Gene3D" id="1.20.1070.10">
    <property type="entry name" value="Rhodopsin 7-helix transmembrane proteins"/>
    <property type="match status" value="1"/>
</dbReference>
<evidence type="ECO:0000256" key="2">
    <source>
        <dbReference type="ARBA" id="ARBA00007376"/>
    </source>
</evidence>
<evidence type="ECO:0000256" key="8">
    <source>
        <dbReference type="ARBA" id="ARBA00023136"/>
    </source>
</evidence>
<dbReference type="GO" id="GO:0016020">
    <property type="term" value="C:membrane"/>
    <property type="evidence" value="ECO:0007669"/>
    <property type="project" value="UniProtKB-SubCell"/>
</dbReference>
<evidence type="ECO:0000256" key="13">
    <source>
        <dbReference type="RuleBase" id="RU004424"/>
    </source>
</evidence>
<evidence type="ECO:0000256" key="14">
    <source>
        <dbReference type="SAM" id="Phobius"/>
    </source>
</evidence>
<organism evidence="15">
    <name type="scientific">Vulpes corsac</name>
    <name type="common">Corsac fox</name>
    <dbReference type="NCBI Taxonomy" id="9629"/>
    <lineage>
        <taxon>Eukaryota</taxon>
        <taxon>Metazoa</taxon>
        <taxon>Chordata</taxon>
        <taxon>Craniata</taxon>
        <taxon>Vertebrata</taxon>
        <taxon>Euteleostomi</taxon>
        <taxon>Mammalia</taxon>
        <taxon>Eutheria</taxon>
        <taxon>Laurasiatheria</taxon>
        <taxon>Carnivora</taxon>
        <taxon>Caniformia</taxon>
        <taxon>Canidae</taxon>
        <taxon>Vulpes</taxon>
    </lineage>
</organism>
<sequence>MSEFYLIIHFLFTVMQFLIGVLANGIIVVVNGTELIKQRKMIPLALLLCCLAISRICLQLVILCMNLGTLFLIEVPLLADNFVIFVFVNELGLWFATWLGVYYCAKIAPITHSFFFWLKIRISKWMPWLILGSMIYASIPSVFCSKQIWVYSQNVLSSLFSPNATQIKETSTLEIVFLIRLLLPLLIFLSSTLLLIFSLGRHTWQMRNTATGLRDPSTGVHVSTILSVLSFLVLCLSHYMAATLLSFQIFQLRSLVFLFCLWVFGSYPSGHSMILILGNPKLKQNAKKLLLHGKCCQ</sequence>
<feature type="transmembrane region" description="Helical" evidence="14">
    <location>
        <begin position="125"/>
        <end position="149"/>
    </location>
</feature>
<keyword evidence="9 13" id="KW-0675">Receptor</keyword>
<evidence type="ECO:0000313" key="15">
    <source>
        <dbReference type="EMBL" id="ANV20997.1"/>
    </source>
</evidence>
<accession>A0A219TTJ8</accession>
<dbReference type="CDD" id="cd15016">
    <property type="entry name" value="7tm_TAS2R1"/>
    <property type="match status" value="1"/>
</dbReference>
<keyword evidence="10" id="KW-0325">Glycoprotein</keyword>
<dbReference type="GO" id="GO:0004930">
    <property type="term" value="F:G protein-coupled receptor activity"/>
    <property type="evidence" value="ECO:0007669"/>
    <property type="project" value="UniProtKB-KW"/>
</dbReference>
<dbReference type="GO" id="GO:0033038">
    <property type="term" value="F:bitter taste receptor activity"/>
    <property type="evidence" value="ECO:0007669"/>
    <property type="project" value="InterPro"/>
</dbReference>
<feature type="transmembrane region" description="Helical" evidence="14">
    <location>
        <begin position="220"/>
        <end position="242"/>
    </location>
</feature>
<evidence type="ECO:0000256" key="6">
    <source>
        <dbReference type="ARBA" id="ARBA00022989"/>
    </source>
</evidence>
<dbReference type="PANTHER" id="PTHR11394">
    <property type="entry name" value="TASTE RECEPTOR TYPE 2"/>
    <property type="match status" value="1"/>
</dbReference>
<dbReference type="EMBL" id="KT426780">
    <property type="protein sequence ID" value="ANV20997.1"/>
    <property type="molecule type" value="Genomic_DNA"/>
</dbReference>
<dbReference type="Pfam" id="PF05296">
    <property type="entry name" value="TAS2R"/>
    <property type="match status" value="1"/>
</dbReference>
<dbReference type="PANTHER" id="PTHR11394:SF149">
    <property type="entry name" value="TASTE RECEPTOR TYPE 2 MEMBER 1"/>
    <property type="match status" value="1"/>
</dbReference>
<reference evidence="15" key="1">
    <citation type="journal article" date="2017" name="Amino Acids">
        <title>The repertoire of bitter taste receptor genes in canids.</title>
        <authorList>
            <person name="Shang S."/>
            <person name="Wu X."/>
            <person name="Chen J."/>
            <person name="Zhang H."/>
            <person name="Zhong H."/>
            <person name="Wei Q."/>
            <person name="Yan J."/>
            <person name="Li H."/>
            <person name="Liu G."/>
            <person name="Sha W."/>
            <person name="Zhang H."/>
        </authorList>
    </citation>
    <scope>NUCLEOTIDE SEQUENCE</scope>
</reference>
<keyword evidence="4 13" id="KW-0716">Sensory transduction</keyword>
<keyword evidence="11 13" id="KW-0807">Transducer</keyword>
<feature type="transmembrane region" description="Helical" evidence="14">
    <location>
        <begin position="254"/>
        <end position="278"/>
    </location>
</feature>
<keyword evidence="3 13" id="KW-0919">Taste</keyword>
<dbReference type="InterPro" id="IPR007960">
    <property type="entry name" value="TAS2R"/>
</dbReference>
<evidence type="ECO:0000256" key="1">
    <source>
        <dbReference type="ARBA" id="ARBA00004141"/>
    </source>
</evidence>